<comment type="caution">
    <text evidence="2">The sequence shown here is derived from an EMBL/GenBank/DDBJ whole genome shotgun (WGS) entry which is preliminary data.</text>
</comment>
<dbReference type="AlphaFoldDB" id="A0A3R6ZSB9"/>
<accession>A0A3R6ZSB9</accession>
<evidence type="ECO:0000313" key="3">
    <source>
        <dbReference type="Proteomes" id="UP000283543"/>
    </source>
</evidence>
<dbReference type="EMBL" id="QUTB01006123">
    <property type="protein sequence ID" value="RHY51546.1"/>
    <property type="molecule type" value="Genomic_DNA"/>
</dbReference>
<reference evidence="3 4" key="1">
    <citation type="submission" date="2018-08" db="EMBL/GenBank/DDBJ databases">
        <title>Aphanomyces genome sequencing and annotation.</title>
        <authorList>
            <person name="Minardi D."/>
            <person name="Oidtmann B."/>
            <person name="Van Der Giezen M."/>
            <person name="Studholme D.J."/>
        </authorList>
    </citation>
    <scope>NUCLEOTIDE SEQUENCE [LARGE SCALE GENOMIC DNA]</scope>
    <source>
        <strain evidence="1 3">Si</strain>
        <strain evidence="2 4">Sv</strain>
    </source>
</reference>
<dbReference type="PANTHER" id="PTHR11695">
    <property type="entry name" value="ALCOHOL DEHYDROGENASE RELATED"/>
    <property type="match status" value="1"/>
</dbReference>
<dbReference type="InterPro" id="IPR050700">
    <property type="entry name" value="YIM1/Zinc_Alcohol_DH_Fams"/>
</dbReference>
<evidence type="ECO:0008006" key="5">
    <source>
        <dbReference type="Google" id="ProtNLM"/>
    </source>
</evidence>
<organism evidence="2 4">
    <name type="scientific">Aphanomyces astaci</name>
    <name type="common">Crayfish plague agent</name>
    <dbReference type="NCBI Taxonomy" id="112090"/>
    <lineage>
        <taxon>Eukaryota</taxon>
        <taxon>Sar</taxon>
        <taxon>Stramenopiles</taxon>
        <taxon>Oomycota</taxon>
        <taxon>Saprolegniomycetes</taxon>
        <taxon>Saprolegniales</taxon>
        <taxon>Verrucalvaceae</taxon>
        <taxon>Aphanomyces</taxon>
    </lineage>
</organism>
<dbReference type="Pfam" id="PF13602">
    <property type="entry name" value="ADH_zinc_N_2"/>
    <property type="match status" value="1"/>
</dbReference>
<protein>
    <recommendedName>
        <fullName evidence="5">Alcohol dehydrogenase-like C-terminal domain-containing protein</fullName>
    </recommendedName>
</protein>
<gene>
    <name evidence="1" type="ORF">DYB34_005981</name>
    <name evidence="2" type="ORF">DYB35_009749</name>
</gene>
<dbReference type="Proteomes" id="UP000283543">
    <property type="component" value="Unassembled WGS sequence"/>
</dbReference>
<evidence type="ECO:0000313" key="1">
    <source>
        <dbReference type="EMBL" id="RHY51546.1"/>
    </source>
</evidence>
<dbReference type="EMBL" id="QUTG01002055">
    <property type="protein sequence ID" value="RHY97838.1"/>
    <property type="molecule type" value="Genomic_DNA"/>
</dbReference>
<dbReference type="Gene3D" id="3.90.180.10">
    <property type="entry name" value="Medium-chain alcohol dehydrogenases, catalytic domain"/>
    <property type="match status" value="1"/>
</dbReference>
<dbReference type="Gene3D" id="3.40.50.720">
    <property type="entry name" value="NAD(P)-binding Rossmann-like Domain"/>
    <property type="match status" value="1"/>
</dbReference>
<name>A0A3R6ZSB9_APHAT</name>
<dbReference type="PANTHER" id="PTHR11695:SF294">
    <property type="entry name" value="RETICULON-4-INTERACTING PROTEIN 1, MITOCHONDRIAL"/>
    <property type="match status" value="1"/>
</dbReference>
<dbReference type="VEuPathDB" id="FungiDB:H257_16590"/>
<evidence type="ECO:0000313" key="4">
    <source>
        <dbReference type="Proteomes" id="UP000285712"/>
    </source>
</evidence>
<sequence length="83" mass="9215">MKAKARARSVEYAYVLVSPDGRMLREVATYCQDGLVRPVIDKVFPFAQALEAMELLEAGHVTGKIVIEMPANAAKDRHQPESE</sequence>
<evidence type="ECO:0000313" key="2">
    <source>
        <dbReference type="EMBL" id="RHY97838.1"/>
    </source>
</evidence>
<dbReference type="Proteomes" id="UP000285712">
    <property type="component" value="Unassembled WGS sequence"/>
</dbReference>
<proteinExistence type="predicted"/>